<dbReference type="RefSeq" id="WP_302244828.1">
    <property type="nucleotide sequence ID" value="NZ_JAULJQ010000011.1"/>
</dbReference>
<comment type="caution">
    <text evidence="1">The sequence shown here is derived from an EMBL/GenBank/DDBJ whole genome shotgun (WGS) entry which is preliminary data.</text>
</comment>
<protein>
    <submittedName>
        <fullName evidence="1">Uncharacterized protein</fullName>
    </submittedName>
</protein>
<dbReference type="Proteomes" id="UP001171111">
    <property type="component" value="Unassembled WGS sequence"/>
</dbReference>
<evidence type="ECO:0000313" key="2">
    <source>
        <dbReference type="Proteomes" id="UP001171111"/>
    </source>
</evidence>
<accession>A0ABT8TA30</accession>
<keyword evidence="2" id="KW-1185">Reference proteome</keyword>
<proteinExistence type="predicted"/>
<name>A0ABT8TA30_9BACT</name>
<reference evidence="1 2" key="1">
    <citation type="submission" date="2023-06" db="EMBL/GenBank/DDBJ databases">
        <title>Campylobacter magnum sp. nov., isolated from cecal contents of domestic pigs (Sus scrofa domesticus).</title>
        <authorList>
            <person name="Papic B."/>
            <person name="Gruntar I."/>
        </authorList>
    </citation>
    <scope>NUCLEOTIDE SEQUENCE [LARGE SCALE GENOMIC DNA]</scope>
    <source>
        <strain evidence="2">34484-21</strain>
    </source>
</reference>
<organism evidence="1 2">
    <name type="scientific">Campylobacter magnus</name>
    <dbReference type="NCBI Taxonomy" id="3026462"/>
    <lineage>
        <taxon>Bacteria</taxon>
        <taxon>Pseudomonadati</taxon>
        <taxon>Campylobacterota</taxon>
        <taxon>Epsilonproteobacteria</taxon>
        <taxon>Campylobacterales</taxon>
        <taxon>Campylobacteraceae</taxon>
        <taxon>Campylobacter</taxon>
    </lineage>
</organism>
<sequence>MKILSFATLLSAQTSKFIARHKDDEVFVVSPLDDEVLFSAIKNHHFLKYEIDTLGFVLALVCARVLEFPEIDQGYLSGESNASEEEIQTLCEFFSSCDGIIVAPENFSGANSTNIAFMLDALSKKFGFCVIGINGKPYELNAPLKMSELEEGADFNGASVFCLPAENVALKGSAMFAMASKLKNGAKVVIDGIEATFELDSTLKGTTGLFFAPNAKYEFKKL</sequence>
<evidence type="ECO:0000313" key="1">
    <source>
        <dbReference type="EMBL" id="MDO2410049.1"/>
    </source>
</evidence>
<dbReference type="EMBL" id="JAULJQ010000011">
    <property type="protein sequence ID" value="MDO2410049.1"/>
    <property type="molecule type" value="Genomic_DNA"/>
</dbReference>
<gene>
    <name evidence="1" type="ORF">Q2362_08120</name>
</gene>